<proteinExistence type="predicted"/>
<comment type="caution">
    <text evidence="1">The sequence shown here is derived from an EMBL/GenBank/DDBJ whole genome shotgun (WGS) entry which is preliminary data.</text>
</comment>
<name>A0A2N5T9E8_9BASI</name>
<dbReference type="AlphaFoldDB" id="A0A2N5T9E8"/>
<dbReference type="EMBL" id="PGCI01000675">
    <property type="protein sequence ID" value="PLW22131.1"/>
    <property type="molecule type" value="Genomic_DNA"/>
</dbReference>
<organism evidence="1 2">
    <name type="scientific">Puccinia coronata f. sp. avenae</name>
    <dbReference type="NCBI Taxonomy" id="200324"/>
    <lineage>
        <taxon>Eukaryota</taxon>
        <taxon>Fungi</taxon>
        <taxon>Dikarya</taxon>
        <taxon>Basidiomycota</taxon>
        <taxon>Pucciniomycotina</taxon>
        <taxon>Pucciniomycetes</taxon>
        <taxon>Pucciniales</taxon>
        <taxon>Pucciniaceae</taxon>
        <taxon>Puccinia</taxon>
    </lineage>
</organism>
<protein>
    <submittedName>
        <fullName evidence="1">Uncharacterized protein</fullName>
    </submittedName>
</protein>
<evidence type="ECO:0000313" key="1">
    <source>
        <dbReference type="EMBL" id="PLW22131.1"/>
    </source>
</evidence>
<evidence type="ECO:0000313" key="2">
    <source>
        <dbReference type="Proteomes" id="UP000235392"/>
    </source>
</evidence>
<reference evidence="1 2" key="1">
    <citation type="submission" date="2017-11" db="EMBL/GenBank/DDBJ databases">
        <title>De novo assembly and phasing of dikaryotic genomes from two isolates of Puccinia coronata f. sp. avenae, the causal agent of oat crown rust.</title>
        <authorList>
            <person name="Miller M.E."/>
            <person name="Zhang Y."/>
            <person name="Omidvar V."/>
            <person name="Sperschneider J."/>
            <person name="Schwessinger B."/>
            <person name="Raley C."/>
            <person name="Palmer J.M."/>
            <person name="Garnica D."/>
            <person name="Upadhyaya N."/>
            <person name="Rathjen J."/>
            <person name="Taylor J.M."/>
            <person name="Park R.F."/>
            <person name="Dodds P.N."/>
            <person name="Hirsch C.D."/>
            <person name="Kianian S.F."/>
            <person name="Figueroa M."/>
        </authorList>
    </citation>
    <scope>NUCLEOTIDE SEQUENCE [LARGE SCALE GENOMIC DNA]</scope>
    <source>
        <strain evidence="1">12SD80</strain>
    </source>
</reference>
<gene>
    <name evidence="1" type="ORF">PCASD_15130</name>
</gene>
<dbReference type="Proteomes" id="UP000235392">
    <property type="component" value="Unassembled WGS sequence"/>
</dbReference>
<sequence length="80" mass="9136">MELYRLDTTSGLPYCLPSGIWCAAYPGIELALAVTHSLPLVQWTLRLGYEGWRSVAFQRATVRRSINQTHYEAFQVTYPT</sequence>
<accession>A0A2N5T9E8</accession>